<sequence length="148" mass="17447">MRTSNQTSSNRTVDFEEEDLNVEKEEALCLAEELKTKNEEIFRKRMILNAKSKLEKKRNKISENITHKQCKTNGIVSSNVRSLVQENVVEKGMYQKEASEAFNISSWQVYRILHENPREKKQYKKCEGKINDEIKTNLLYFIEKKINS</sequence>
<gene>
    <name evidence="1" type="ORF">O181_071736</name>
</gene>
<accession>A0A9Q3F1A2</accession>
<dbReference type="AlphaFoldDB" id="A0A9Q3F1A2"/>
<evidence type="ECO:0000313" key="2">
    <source>
        <dbReference type="Proteomes" id="UP000765509"/>
    </source>
</evidence>
<reference evidence="1" key="1">
    <citation type="submission" date="2021-03" db="EMBL/GenBank/DDBJ databases">
        <title>Draft genome sequence of rust myrtle Austropuccinia psidii MF-1, a brazilian biotype.</title>
        <authorList>
            <person name="Quecine M.C."/>
            <person name="Pachon D.M.R."/>
            <person name="Bonatelli M.L."/>
            <person name="Correr F.H."/>
            <person name="Franceschini L.M."/>
            <person name="Leite T.F."/>
            <person name="Margarido G.R.A."/>
            <person name="Almeida C.A."/>
            <person name="Ferrarezi J.A."/>
            <person name="Labate C.A."/>
        </authorList>
    </citation>
    <scope>NUCLEOTIDE SEQUENCE</scope>
    <source>
        <strain evidence="1">MF-1</strain>
    </source>
</reference>
<protein>
    <submittedName>
        <fullName evidence="1">Uncharacterized protein</fullName>
    </submittedName>
</protein>
<proteinExistence type="predicted"/>
<name>A0A9Q3F1A2_9BASI</name>
<dbReference type="EMBL" id="AVOT02037341">
    <property type="protein sequence ID" value="MBW0532021.1"/>
    <property type="molecule type" value="Genomic_DNA"/>
</dbReference>
<organism evidence="1 2">
    <name type="scientific">Austropuccinia psidii MF-1</name>
    <dbReference type="NCBI Taxonomy" id="1389203"/>
    <lineage>
        <taxon>Eukaryota</taxon>
        <taxon>Fungi</taxon>
        <taxon>Dikarya</taxon>
        <taxon>Basidiomycota</taxon>
        <taxon>Pucciniomycotina</taxon>
        <taxon>Pucciniomycetes</taxon>
        <taxon>Pucciniales</taxon>
        <taxon>Sphaerophragmiaceae</taxon>
        <taxon>Austropuccinia</taxon>
    </lineage>
</organism>
<comment type="caution">
    <text evidence="1">The sequence shown here is derived from an EMBL/GenBank/DDBJ whole genome shotgun (WGS) entry which is preliminary data.</text>
</comment>
<dbReference type="Proteomes" id="UP000765509">
    <property type="component" value="Unassembled WGS sequence"/>
</dbReference>
<keyword evidence="2" id="KW-1185">Reference proteome</keyword>
<evidence type="ECO:0000313" key="1">
    <source>
        <dbReference type="EMBL" id="MBW0532021.1"/>
    </source>
</evidence>